<dbReference type="InterPro" id="IPR036388">
    <property type="entry name" value="WH-like_DNA-bd_sf"/>
</dbReference>
<dbReference type="PROSITE" id="PS50995">
    <property type="entry name" value="HTH_MARR_2"/>
    <property type="match status" value="1"/>
</dbReference>
<organism evidence="5 6">
    <name type="scientific">Rhodobium orientis</name>
    <dbReference type="NCBI Taxonomy" id="34017"/>
    <lineage>
        <taxon>Bacteria</taxon>
        <taxon>Pseudomonadati</taxon>
        <taxon>Pseudomonadota</taxon>
        <taxon>Alphaproteobacteria</taxon>
        <taxon>Hyphomicrobiales</taxon>
        <taxon>Rhodobiaceae</taxon>
        <taxon>Rhodobium</taxon>
    </lineage>
</organism>
<dbReference type="EMBL" id="NPEV01000038">
    <property type="protein sequence ID" value="RAI25987.1"/>
    <property type="molecule type" value="Genomic_DNA"/>
</dbReference>
<dbReference type="SUPFAM" id="SSF46785">
    <property type="entry name" value="Winged helix' DNA-binding domain"/>
    <property type="match status" value="1"/>
</dbReference>
<dbReference type="GO" id="GO:0003700">
    <property type="term" value="F:DNA-binding transcription factor activity"/>
    <property type="evidence" value="ECO:0007669"/>
    <property type="project" value="InterPro"/>
</dbReference>
<dbReference type="Pfam" id="PF01047">
    <property type="entry name" value="MarR"/>
    <property type="match status" value="1"/>
</dbReference>
<gene>
    <name evidence="5" type="ORF">CH339_16125</name>
</gene>
<evidence type="ECO:0000256" key="1">
    <source>
        <dbReference type="ARBA" id="ARBA00023015"/>
    </source>
</evidence>
<sequence>MSFPDVQKPARDEPPFQKADWPFYWITQVSARYYQLMEKSLKPMGLDVAQWRVLMSLYEGDALSISEIADFCIIKLNTTTKIIQRMTAEGLVTCRPRKTDGRVTEVLITDKGNRLRRQGRSVANGIFERSFASLGGEDIRMLNHMLEQVFHNLDAD</sequence>
<proteinExistence type="predicted"/>
<dbReference type="AlphaFoldDB" id="A0A327JHW3"/>
<evidence type="ECO:0000313" key="5">
    <source>
        <dbReference type="EMBL" id="RAI25987.1"/>
    </source>
</evidence>
<keyword evidence="6" id="KW-1185">Reference proteome</keyword>
<keyword evidence="1" id="KW-0805">Transcription regulation</keyword>
<dbReference type="PANTHER" id="PTHR42756:SF1">
    <property type="entry name" value="TRANSCRIPTIONAL REPRESSOR OF EMRAB OPERON"/>
    <property type="match status" value="1"/>
</dbReference>
<dbReference type="Proteomes" id="UP000249299">
    <property type="component" value="Unassembled WGS sequence"/>
</dbReference>
<evidence type="ECO:0000313" key="6">
    <source>
        <dbReference type="Proteomes" id="UP000249299"/>
    </source>
</evidence>
<dbReference type="InterPro" id="IPR036390">
    <property type="entry name" value="WH_DNA-bd_sf"/>
</dbReference>
<dbReference type="InterPro" id="IPR000835">
    <property type="entry name" value="HTH_MarR-typ"/>
</dbReference>
<dbReference type="RefSeq" id="WP_111435435.1">
    <property type="nucleotide sequence ID" value="NZ_JACIGG010000003.1"/>
</dbReference>
<name>A0A327JHW3_9HYPH</name>
<evidence type="ECO:0000259" key="4">
    <source>
        <dbReference type="PROSITE" id="PS50995"/>
    </source>
</evidence>
<evidence type="ECO:0000256" key="2">
    <source>
        <dbReference type="ARBA" id="ARBA00023125"/>
    </source>
</evidence>
<dbReference type="OrthoDB" id="8684664at2"/>
<reference evidence="5 6" key="1">
    <citation type="submission" date="2017-07" db="EMBL/GenBank/DDBJ databases">
        <title>Draft Genome Sequences of Select Purple Nonsulfur Bacteria.</title>
        <authorList>
            <person name="Lasarre B."/>
            <person name="Mckinlay J.B."/>
        </authorList>
    </citation>
    <scope>NUCLEOTIDE SEQUENCE [LARGE SCALE GENOMIC DNA]</scope>
    <source>
        <strain evidence="5 6">DSM 11290</strain>
    </source>
</reference>
<accession>A0A327JHW3</accession>
<dbReference type="GO" id="GO:0003677">
    <property type="term" value="F:DNA binding"/>
    <property type="evidence" value="ECO:0007669"/>
    <property type="project" value="UniProtKB-KW"/>
</dbReference>
<feature type="domain" description="HTH marR-type" evidence="4">
    <location>
        <begin position="19"/>
        <end position="151"/>
    </location>
</feature>
<dbReference type="PANTHER" id="PTHR42756">
    <property type="entry name" value="TRANSCRIPTIONAL REGULATOR, MARR"/>
    <property type="match status" value="1"/>
</dbReference>
<keyword evidence="3" id="KW-0804">Transcription</keyword>
<evidence type="ECO:0000256" key="3">
    <source>
        <dbReference type="ARBA" id="ARBA00023163"/>
    </source>
</evidence>
<comment type="caution">
    <text evidence="5">The sequence shown here is derived from an EMBL/GenBank/DDBJ whole genome shotgun (WGS) entry which is preliminary data.</text>
</comment>
<keyword evidence="2" id="KW-0238">DNA-binding</keyword>
<dbReference type="Gene3D" id="1.10.10.10">
    <property type="entry name" value="Winged helix-like DNA-binding domain superfamily/Winged helix DNA-binding domain"/>
    <property type="match status" value="1"/>
</dbReference>
<protein>
    <recommendedName>
        <fullName evidence="4">HTH marR-type domain-containing protein</fullName>
    </recommendedName>
</protein>
<dbReference type="SMART" id="SM00347">
    <property type="entry name" value="HTH_MARR"/>
    <property type="match status" value="1"/>
</dbReference>